<reference evidence="3" key="2">
    <citation type="submission" date="2010-07" db="EMBL/GenBank/DDBJ databases">
        <authorList>
            <consortium name="The Broad Institute Genome Sequencing Platform"/>
            <consortium name="Broad Institute Genome Sequencing Center for Infectious Disease"/>
            <person name="Ma L.-J."/>
            <person name="Dead R."/>
            <person name="Young S."/>
            <person name="Zeng Q."/>
            <person name="Koehrsen M."/>
            <person name="Alvarado L."/>
            <person name="Berlin A."/>
            <person name="Chapman S.B."/>
            <person name="Chen Z."/>
            <person name="Freedman E."/>
            <person name="Gellesch M."/>
            <person name="Goldberg J."/>
            <person name="Griggs A."/>
            <person name="Gujja S."/>
            <person name="Heilman E.R."/>
            <person name="Heiman D."/>
            <person name="Hepburn T."/>
            <person name="Howarth C."/>
            <person name="Jen D."/>
            <person name="Larson L."/>
            <person name="Mehta T."/>
            <person name="Neiman D."/>
            <person name="Pearson M."/>
            <person name="Roberts A."/>
            <person name="Saif S."/>
            <person name="Shea T."/>
            <person name="Shenoy N."/>
            <person name="Sisk P."/>
            <person name="Stolte C."/>
            <person name="Sykes S."/>
            <person name="Walk T."/>
            <person name="White J."/>
            <person name="Yandava C."/>
            <person name="Haas B."/>
            <person name="Nusbaum C."/>
            <person name="Birren B."/>
        </authorList>
    </citation>
    <scope>NUCLEOTIDE SEQUENCE</scope>
    <source>
        <strain evidence="3">R3-111a-1</strain>
    </source>
</reference>
<protein>
    <recommendedName>
        <fullName evidence="2">HNH nuclease domain-containing protein</fullName>
    </recommendedName>
</protein>
<name>J3NUC9_GAET3</name>
<organism evidence="3">
    <name type="scientific">Gaeumannomyces tritici (strain R3-111a-1)</name>
    <name type="common">Wheat and barley take-all root rot fungus</name>
    <name type="synonym">Gaeumannomyces graminis var. tritici</name>
    <dbReference type="NCBI Taxonomy" id="644352"/>
    <lineage>
        <taxon>Eukaryota</taxon>
        <taxon>Fungi</taxon>
        <taxon>Dikarya</taxon>
        <taxon>Ascomycota</taxon>
        <taxon>Pezizomycotina</taxon>
        <taxon>Sordariomycetes</taxon>
        <taxon>Sordariomycetidae</taxon>
        <taxon>Magnaporthales</taxon>
        <taxon>Magnaporthaceae</taxon>
        <taxon>Gaeumannomyces</taxon>
    </lineage>
</organism>
<dbReference type="Proteomes" id="UP000006039">
    <property type="component" value="Unassembled WGS sequence"/>
</dbReference>
<reference evidence="4" key="4">
    <citation type="journal article" date="2015" name="G3 (Bethesda)">
        <title>Genome sequences of three phytopathogenic species of the Magnaporthaceae family of fungi.</title>
        <authorList>
            <person name="Okagaki L.H."/>
            <person name="Nunes C.C."/>
            <person name="Sailsbery J."/>
            <person name="Clay B."/>
            <person name="Brown D."/>
            <person name="John T."/>
            <person name="Oh Y."/>
            <person name="Young N."/>
            <person name="Fitzgerald M."/>
            <person name="Haas B.J."/>
            <person name="Zeng Q."/>
            <person name="Young S."/>
            <person name="Adiconis X."/>
            <person name="Fan L."/>
            <person name="Levin J.Z."/>
            <person name="Mitchell T.K."/>
            <person name="Okubara P.A."/>
            <person name="Farman M.L."/>
            <person name="Kohn L.M."/>
            <person name="Birren B."/>
            <person name="Ma L.-J."/>
            <person name="Dean R.A."/>
        </authorList>
    </citation>
    <scope>NUCLEOTIDE SEQUENCE</scope>
    <source>
        <strain evidence="4">R3-111a-1</strain>
    </source>
</reference>
<reference evidence="4" key="5">
    <citation type="submission" date="2018-04" db="UniProtKB">
        <authorList>
            <consortium name="EnsemblFungi"/>
        </authorList>
    </citation>
    <scope>IDENTIFICATION</scope>
    <source>
        <strain evidence="4">R3-111a-1</strain>
    </source>
</reference>
<evidence type="ECO:0000313" key="3">
    <source>
        <dbReference type="EMBL" id="EJT79800.1"/>
    </source>
</evidence>
<dbReference type="HOGENOM" id="CLU_043858_1_1_1"/>
<proteinExistence type="predicted"/>
<feature type="region of interest" description="Disordered" evidence="1">
    <location>
        <begin position="1"/>
        <end position="25"/>
    </location>
</feature>
<evidence type="ECO:0000259" key="2">
    <source>
        <dbReference type="Pfam" id="PF13391"/>
    </source>
</evidence>
<reference evidence="5" key="1">
    <citation type="submission" date="2010-07" db="EMBL/GenBank/DDBJ databases">
        <title>The genome sequence of Gaeumannomyces graminis var. tritici strain R3-111a-1.</title>
        <authorList>
            <consortium name="The Broad Institute Genome Sequencing Platform"/>
            <person name="Ma L.-J."/>
            <person name="Dead R."/>
            <person name="Young S."/>
            <person name="Zeng Q."/>
            <person name="Koehrsen M."/>
            <person name="Alvarado L."/>
            <person name="Berlin A."/>
            <person name="Chapman S.B."/>
            <person name="Chen Z."/>
            <person name="Freedman E."/>
            <person name="Gellesch M."/>
            <person name="Goldberg J."/>
            <person name="Griggs A."/>
            <person name="Gujja S."/>
            <person name="Heilman E.R."/>
            <person name="Heiman D."/>
            <person name="Hepburn T."/>
            <person name="Howarth C."/>
            <person name="Jen D."/>
            <person name="Larson L."/>
            <person name="Mehta T."/>
            <person name="Neiman D."/>
            <person name="Pearson M."/>
            <person name="Roberts A."/>
            <person name="Saif S."/>
            <person name="Shea T."/>
            <person name="Shenoy N."/>
            <person name="Sisk P."/>
            <person name="Stolte C."/>
            <person name="Sykes S."/>
            <person name="Walk T."/>
            <person name="White J."/>
            <person name="Yandava C."/>
            <person name="Haas B."/>
            <person name="Nusbaum C."/>
            <person name="Birren B."/>
        </authorList>
    </citation>
    <scope>NUCLEOTIDE SEQUENCE [LARGE SCALE GENOMIC DNA]</scope>
    <source>
        <strain evidence="5">R3-111a-1</strain>
    </source>
</reference>
<evidence type="ECO:0000313" key="4">
    <source>
        <dbReference type="EnsemblFungi" id="EJT79800"/>
    </source>
</evidence>
<dbReference type="InterPro" id="IPR003615">
    <property type="entry name" value="HNH_nuc"/>
</dbReference>
<reference evidence="3" key="3">
    <citation type="submission" date="2010-09" db="EMBL/GenBank/DDBJ databases">
        <title>Annotation of Gaeumannomyces graminis var. tritici R3-111a-1.</title>
        <authorList>
            <consortium name="The Broad Institute Genome Sequencing Platform"/>
            <person name="Ma L.-J."/>
            <person name="Dead R."/>
            <person name="Young S.K."/>
            <person name="Zeng Q."/>
            <person name="Gargeya S."/>
            <person name="Fitzgerald M."/>
            <person name="Haas B."/>
            <person name="Abouelleil A."/>
            <person name="Alvarado L."/>
            <person name="Arachchi H.M."/>
            <person name="Berlin A."/>
            <person name="Brown A."/>
            <person name="Chapman S.B."/>
            <person name="Chen Z."/>
            <person name="Dunbar C."/>
            <person name="Freedman E."/>
            <person name="Gearin G."/>
            <person name="Gellesch M."/>
            <person name="Goldberg J."/>
            <person name="Griggs A."/>
            <person name="Gujja S."/>
            <person name="Heiman D."/>
            <person name="Howarth C."/>
            <person name="Larson L."/>
            <person name="Lui A."/>
            <person name="MacDonald P.J.P."/>
            <person name="Mehta T."/>
            <person name="Montmayeur A."/>
            <person name="Murphy C."/>
            <person name="Neiman D."/>
            <person name="Pearson M."/>
            <person name="Priest M."/>
            <person name="Roberts A."/>
            <person name="Saif S."/>
            <person name="Shea T."/>
            <person name="Shenoy N."/>
            <person name="Sisk P."/>
            <person name="Stolte C."/>
            <person name="Sykes S."/>
            <person name="Yandava C."/>
            <person name="Wortman J."/>
            <person name="Nusbaum C."/>
            <person name="Birren B."/>
        </authorList>
    </citation>
    <scope>NUCLEOTIDE SEQUENCE</scope>
    <source>
        <strain evidence="3">R3-111a-1</strain>
    </source>
</reference>
<sequence>MDQEPEEDGGGVFRAGPQTPEKDGEEVFPAVPLHRHQSSLQDIWPVEIPAMDDNTRTQAGVRMRHILQHCEVAAANQPRQGYNRPILVRLTHDYARSNDSKTIFLSTFFEHLQLPLTGSITDSDVNLSDTEVEERLRKSVDAFADYLMNNFYVPLKAVANRTPQSSPMTHSALQRAQGSALPEHVVGTSTRISALRGECLLRDQHRCVISRKFDLREASKRHRDEPGEAKDDDEELIRLDDVEPLEVAHILPHSLVDASANSLVDSTRKTTLDILNMFDVGIVRMIEGVEIDRPFNAITLSTKHHLYFGSFEIFFEGPLSNRPPHTYRIDAFDSFIGGISGLPVTRTLSLAKNRSVDPPSPRLLAIHCAIGHILHLSGAGEYIDRIWRDAEEYGVRQDGSTDIGTLIGWKLGGCVDVQS</sequence>
<accession>J3NUC9</accession>
<dbReference type="OrthoDB" id="2104739at2759"/>
<dbReference type="GeneID" id="20345341"/>
<gene>
    <name evidence="4" type="primary">20345341</name>
    <name evidence="3" type="ORF">GGTG_04883</name>
</gene>
<dbReference type="STRING" id="644352.J3NUC9"/>
<dbReference type="EnsemblFungi" id="EJT79800">
    <property type="protein sequence ID" value="EJT79800"/>
    <property type="gene ID" value="GGTG_04883"/>
</dbReference>
<evidence type="ECO:0000256" key="1">
    <source>
        <dbReference type="SAM" id="MobiDB-lite"/>
    </source>
</evidence>
<dbReference type="Pfam" id="PF13391">
    <property type="entry name" value="HNH_2"/>
    <property type="match status" value="1"/>
</dbReference>
<dbReference type="VEuPathDB" id="FungiDB:GGTG_04883"/>
<keyword evidence="5" id="KW-1185">Reference proteome</keyword>
<evidence type="ECO:0000313" key="5">
    <source>
        <dbReference type="Proteomes" id="UP000006039"/>
    </source>
</evidence>
<dbReference type="AlphaFoldDB" id="J3NUC9"/>
<dbReference type="RefSeq" id="XP_009220945.1">
    <property type="nucleotide sequence ID" value="XM_009222681.1"/>
</dbReference>
<feature type="domain" description="HNH nuclease" evidence="2">
    <location>
        <begin position="243"/>
        <end position="316"/>
    </location>
</feature>
<dbReference type="EMBL" id="GL385396">
    <property type="protein sequence ID" value="EJT79800.1"/>
    <property type="molecule type" value="Genomic_DNA"/>
</dbReference>
<dbReference type="eggNOG" id="ENOG502SCMH">
    <property type="taxonomic scope" value="Eukaryota"/>
</dbReference>